<dbReference type="InterPro" id="IPR013101">
    <property type="entry name" value="LRR_PRU1-like"/>
</dbReference>
<dbReference type="InterPro" id="IPR036047">
    <property type="entry name" value="F-box-like_dom_sf"/>
</dbReference>
<reference evidence="2" key="2">
    <citation type="submission" date="2016-03" db="EMBL/GenBank/DDBJ databases">
        <title>Full-length assembly of Arabidopsis thaliana Ler reveals the complement of translocations and inversions.</title>
        <authorList>
            <person name="Zapata L."/>
            <person name="Schneeberger K."/>
            <person name="Ossowski S."/>
        </authorList>
    </citation>
    <scope>NUCLEOTIDE SEQUENCE [LARGE SCALE GENOMIC DNA]</scope>
    <source>
        <tissue evidence="2">Leaf</tissue>
    </source>
</reference>
<dbReference type="PANTHER" id="PTHR31900">
    <property type="entry name" value="F-BOX/RNI SUPERFAMILY PROTEIN-RELATED"/>
    <property type="match status" value="1"/>
</dbReference>
<protein>
    <recommendedName>
        <fullName evidence="1">F-box domain-containing protein</fullName>
    </recommendedName>
</protein>
<dbReference type="EMBL" id="CACRSJ010000110">
    <property type="protein sequence ID" value="VYS70560.1"/>
    <property type="molecule type" value="Genomic_DNA"/>
</dbReference>
<evidence type="ECO:0000313" key="5">
    <source>
        <dbReference type="Proteomes" id="UP000426265"/>
    </source>
</evidence>
<evidence type="ECO:0000259" key="1">
    <source>
        <dbReference type="PROSITE" id="PS50181"/>
    </source>
</evidence>
<dbReference type="Gene3D" id="3.80.10.10">
    <property type="entry name" value="Ribonuclease Inhibitor"/>
    <property type="match status" value="2"/>
</dbReference>
<dbReference type="EMBL" id="LUHQ01000005">
    <property type="protein sequence ID" value="OAO94197.1"/>
    <property type="molecule type" value="Genomic_DNA"/>
</dbReference>
<dbReference type="InterPro" id="IPR006566">
    <property type="entry name" value="FBD"/>
</dbReference>
<dbReference type="InterPro" id="IPR001810">
    <property type="entry name" value="F-box_dom"/>
</dbReference>
<dbReference type="SMART" id="SM00579">
    <property type="entry name" value="FBD"/>
    <property type="match status" value="1"/>
</dbReference>
<reference evidence="3 5" key="3">
    <citation type="submission" date="2019-11" db="EMBL/GenBank/DDBJ databases">
        <authorList>
            <person name="Jiao W.-B."/>
            <person name="Schneeberger K."/>
        </authorList>
    </citation>
    <scope>NUCLEOTIDE SEQUENCE [LARGE SCALE GENOMIC DNA]</scope>
    <source>
        <strain evidence="5">cv. An-1</strain>
    </source>
</reference>
<evidence type="ECO:0000313" key="4">
    <source>
        <dbReference type="Proteomes" id="UP000078284"/>
    </source>
</evidence>
<dbReference type="Proteomes" id="UP000426265">
    <property type="component" value="Unassembled WGS sequence"/>
</dbReference>
<dbReference type="AlphaFoldDB" id="A0A178ULI5"/>
<feature type="domain" description="F-box" evidence="1">
    <location>
        <begin position="4"/>
        <end position="60"/>
    </location>
</feature>
<evidence type="ECO:0000313" key="2">
    <source>
        <dbReference type="EMBL" id="OAO94197.1"/>
    </source>
</evidence>
<dbReference type="PANTHER" id="PTHR31900:SF36">
    <property type="entry name" value="F-BOX DOMAIN-CONTAINING PROTEIN"/>
    <property type="match status" value="1"/>
</dbReference>
<evidence type="ECO:0000313" key="3">
    <source>
        <dbReference type="EMBL" id="VYS70560.1"/>
    </source>
</evidence>
<reference evidence="4" key="1">
    <citation type="journal article" date="2016" name="Proc. Natl. Acad. Sci. U.S.A.">
        <title>Chromosome-level assembly of Arabidopsis thaliana Ler reveals the extent of translocation and inversion polymorphisms.</title>
        <authorList>
            <person name="Zapata L."/>
            <person name="Ding J."/>
            <person name="Willing E.M."/>
            <person name="Hartwig B."/>
            <person name="Bezdan D."/>
            <person name="Jiao W.B."/>
            <person name="Patel V."/>
            <person name="Velikkakam James G."/>
            <person name="Koornneef M."/>
            <person name="Ossowski S."/>
            <person name="Schneeberger K."/>
        </authorList>
    </citation>
    <scope>NUCLEOTIDE SEQUENCE [LARGE SCALE GENOMIC DNA]</scope>
    <source>
        <strain evidence="4">cv. Landsberg erecta</strain>
    </source>
</reference>
<dbReference type="SUPFAM" id="SSF81383">
    <property type="entry name" value="F-box domain"/>
    <property type="match status" value="1"/>
</dbReference>
<dbReference type="Gene3D" id="1.20.1280.50">
    <property type="match status" value="1"/>
</dbReference>
<proteinExistence type="predicted"/>
<sequence length="607" mass="68775">MEKQTRLSDLPDELLLKILSALPMFKVTLATRLISRRWKGPWKLVPDVTFDDDDIPFKSFETFMSFVYGSFLSNDAQILDRLHLKLNQKYSASDINFWVQVAVNRSVRELRIDLFGKTLELPCCLCSCITLKELTLHDLCIKVVPAWFRLPSLKTLHLLSVKFSSDGFVASILRICPVLERLVVDGTKGVNVKIPNMDVPNLRSLSFRSTGELRIELLRKTLGLPTCLSSFRNLTELILHGLGIKGFPPCFRFASLKTLRLSSVKLSVASLLKICPVLECLIVENVMIPNIYVPSLRSLSIRSSRELRIDLSLKTFRTLKELILHELSIKVVPPSFSLPSLEALHLLSVKFFGDESVASLLKICPVLEHLVVDQIKNENVMITNIDVPTLRNLSIRNSKGKGTYVEGSKGFVIKAPSLTDLNFEDTLSNFLMFEPMPEVIKADIQVICDQSENFIGSLTSIQHLSLCSLTSKTPYPACTVFSSLKYLELCTCSARWANLFACILNAAPELRSLKLKSKHKFNYNDPMTLWEEPAVVAKCLSEHLEIFEWRQYEGTEQERNVAGYILANATCLKMATFSTRCRNRNHRMLKKLKSMDRVSKACRLVFD</sequence>
<name>A0A178ULI5_ARATH</name>
<dbReference type="SUPFAM" id="SSF52058">
    <property type="entry name" value="L domain-like"/>
    <property type="match status" value="1"/>
</dbReference>
<dbReference type="Proteomes" id="UP000078284">
    <property type="component" value="Chromosome 5"/>
</dbReference>
<accession>A0A178ULI5</accession>
<dbReference type="Pfam" id="PF07723">
    <property type="entry name" value="LRR_2"/>
    <property type="match status" value="2"/>
</dbReference>
<dbReference type="InterPro" id="IPR032675">
    <property type="entry name" value="LRR_dom_sf"/>
</dbReference>
<gene>
    <name evidence="2" type="ordered locus">AXX17_At5g55760</name>
    <name evidence="3" type="ORF">AN1_LOCUS25940</name>
</gene>
<organism evidence="2 4">
    <name type="scientific">Arabidopsis thaliana</name>
    <name type="common">Mouse-ear cress</name>
    <dbReference type="NCBI Taxonomy" id="3702"/>
    <lineage>
        <taxon>Eukaryota</taxon>
        <taxon>Viridiplantae</taxon>
        <taxon>Streptophyta</taxon>
        <taxon>Embryophyta</taxon>
        <taxon>Tracheophyta</taxon>
        <taxon>Spermatophyta</taxon>
        <taxon>Magnoliopsida</taxon>
        <taxon>eudicotyledons</taxon>
        <taxon>Gunneridae</taxon>
        <taxon>Pentapetalae</taxon>
        <taxon>rosids</taxon>
        <taxon>malvids</taxon>
        <taxon>Brassicales</taxon>
        <taxon>Brassicaceae</taxon>
        <taxon>Camelineae</taxon>
        <taxon>Arabidopsis</taxon>
    </lineage>
</organism>
<dbReference type="Pfam" id="PF08387">
    <property type="entry name" value="FBD"/>
    <property type="match status" value="1"/>
</dbReference>
<dbReference type="InterPro" id="IPR050232">
    <property type="entry name" value="FBL13/AtMIF1-like"/>
</dbReference>
<dbReference type="ExpressionAtlas" id="A0A178ULI5">
    <property type="expression patterns" value="baseline"/>
</dbReference>
<dbReference type="PROSITE" id="PS50181">
    <property type="entry name" value="FBOX"/>
    <property type="match status" value="1"/>
</dbReference>